<comment type="caution">
    <text evidence="1">The sequence shown here is derived from an EMBL/GenBank/DDBJ whole genome shotgun (WGS) entry which is preliminary data.</text>
</comment>
<evidence type="ECO:0000313" key="1">
    <source>
        <dbReference type="EMBL" id="HGG03277.1"/>
    </source>
</evidence>
<proteinExistence type="predicted"/>
<name>A0A7C3VN78_9CYAN</name>
<organism evidence="1">
    <name type="scientific">Planktothricoides sp. SpSt-374</name>
    <dbReference type="NCBI Taxonomy" id="2282167"/>
    <lineage>
        <taxon>Bacteria</taxon>
        <taxon>Bacillati</taxon>
        <taxon>Cyanobacteriota</taxon>
        <taxon>Cyanophyceae</taxon>
        <taxon>Oscillatoriophycideae</taxon>
        <taxon>Oscillatoriales</taxon>
        <taxon>Oscillatoriaceae</taxon>
        <taxon>Planktothricoides</taxon>
    </lineage>
</organism>
<dbReference type="EMBL" id="DSPX01000228">
    <property type="protein sequence ID" value="HGG03277.1"/>
    <property type="molecule type" value="Genomic_DNA"/>
</dbReference>
<dbReference type="AlphaFoldDB" id="A0A7C3VN78"/>
<reference evidence="1" key="1">
    <citation type="journal article" date="2020" name="mSystems">
        <title>Genome- and Community-Level Interaction Insights into Carbon Utilization and Element Cycling Functions of Hydrothermarchaeota in Hydrothermal Sediment.</title>
        <authorList>
            <person name="Zhou Z."/>
            <person name="Liu Y."/>
            <person name="Xu W."/>
            <person name="Pan J."/>
            <person name="Luo Z.H."/>
            <person name="Li M."/>
        </authorList>
    </citation>
    <scope>NUCLEOTIDE SEQUENCE [LARGE SCALE GENOMIC DNA]</scope>
    <source>
        <strain evidence="1">SpSt-374</strain>
    </source>
</reference>
<gene>
    <name evidence="1" type="ORF">ENR15_22220</name>
</gene>
<accession>A0A7C3VN78</accession>
<sequence length="96" mass="10970">MPTYKLKAKIDESGNLVLTEPIKLPPGEVEVILLQPLTEVDNTAVTPTTTDIAKSKRQIECNVPILKEWLEQTEPFPPDFDPDQAKWEYLQEKHNL</sequence>
<protein>
    <submittedName>
        <fullName evidence="1">Uncharacterized protein</fullName>
    </submittedName>
</protein>